<name>A0ABD2NV57_9CUCU</name>
<feature type="compositionally biased region" description="Acidic residues" evidence="1">
    <location>
        <begin position="66"/>
        <end position="75"/>
    </location>
</feature>
<proteinExistence type="predicted"/>
<evidence type="ECO:0000313" key="2">
    <source>
        <dbReference type="EMBL" id="KAL3282621.1"/>
    </source>
</evidence>
<evidence type="ECO:0000256" key="1">
    <source>
        <dbReference type="SAM" id="MobiDB-lite"/>
    </source>
</evidence>
<dbReference type="AlphaFoldDB" id="A0ABD2NV57"/>
<accession>A0ABD2NV57</accession>
<keyword evidence="3" id="KW-1185">Reference proteome</keyword>
<feature type="non-terminal residue" evidence="2">
    <location>
        <position position="1"/>
    </location>
</feature>
<evidence type="ECO:0000313" key="3">
    <source>
        <dbReference type="Proteomes" id="UP001516400"/>
    </source>
</evidence>
<feature type="non-terminal residue" evidence="2">
    <location>
        <position position="75"/>
    </location>
</feature>
<reference evidence="2 3" key="1">
    <citation type="journal article" date="2021" name="BMC Biol.">
        <title>Horizontally acquired antibacterial genes associated with adaptive radiation of ladybird beetles.</title>
        <authorList>
            <person name="Li H.S."/>
            <person name="Tang X.F."/>
            <person name="Huang Y.H."/>
            <person name="Xu Z.Y."/>
            <person name="Chen M.L."/>
            <person name="Du X.Y."/>
            <person name="Qiu B.Y."/>
            <person name="Chen P.T."/>
            <person name="Zhang W."/>
            <person name="Slipinski A."/>
            <person name="Escalona H.E."/>
            <person name="Waterhouse R.M."/>
            <person name="Zwick A."/>
            <person name="Pang H."/>
        </authorList>
    </citation>
    <scope>NUCLEOTIDE SEQUENCE [LARGE SCALE GENOMIC DNA]</scope>
    <source>
        <strain evidence="2">SYSU2018</strain>
    </source>
</reference>
<protein>
    <submittedName>
        <fullName evidence="2">Uncharacterized protein</fullName>
    </submittedName>
</protein>
<sequence length="75" mass="8698">SEESGEPSLTESHSSLQNSSENSPWLLKRRRASTFHTGDTRDEQPTPLWLRKKGVSLHDIQRYGNMEEDDDENKR</sequence>
<dbReference type="EMBL" id="JABFTP020000144">
    <property type="protein sequence ID" value="KAL3282621.1"/>
    <property type="molecule type" value="Genomic_DNA"/>
</dbReference>
<feature type="compositionally biased region" description="Low complexity" evidence="1">
    <location>
        <begin position="8"/>
        <end position="23"/>
    </location>
</feature>
<comment type="caution">
    <text evidence="2">The sequence shown here is derived from an EMBL/GenBank/DDBJ whole genome shotgun (WGS) entry which is preliminary data.</text>
</comment>
<feature type="region of interest" description="Disordered" evidence="1">
    <location>
        <begin position="1"/>
        <end position="75"/>
    </location>
</feature>
<dbReference type="Proteomes" id="UP001516400">
    <property type="component" value="Unassembled WGS sequence"/>
</dbReference>
<organism evidence="2 3">
    <name type="scientific">Cryptolaemus montrouzieri</name>
    <dbReference type="NCBI Taxonomy" id="559131"/>
    <lineage>
        <taxon>Eukaryota</taxon>
        <taxon>Metazoa</taxon>
        <taxon>Ecdysozoa</taxon>
        <taxon>Arthropoda</taxon>
        <taxon>Hexapoda</taxon>
        <taxon>Insecta</taxon>
        <taxon>Pterygota</taxon>
        <taxon>Neoptera</taxon>
        <taxon>Endopterygota</taxon>
        <taxon>Coleoptera</taxon>
        <taxon>Polyphaga</taxon>
        <taxon>Cucujiformia</taxon>
        <taxon>Coccinelloidea</taxon>
        <taxon>Coccinellidae</taxon>
        <taxon>Scymninae</taxon>
        <taxon>Scymnini</taxon>
        <taxon>Cryptolaemus</taxon>
    </lineage>
</organism>
<gene>
    <name evidence="2" type="ORF">HHI36_005796</name>
</gene>